<dbReference type="EMBL" id="GL439408">
    <property type="protein sequence ID" value="EFN67367.1"/>
    <property type="molecule type" value="Genomic_DNA"/>
</dbReference>
<evidence type="ECO:0000256" key="5">
    <source>
        <dbReference type="ARBA" id="ARBA00022490"/>
    </source>
</evidence>
<keyword evidence="11" id="KW-0325">Glycoprotein</keyword>
<keyword evidence="8" id="KW-1133">Transmembrane helix</keyword>
<dbReference type="AlphaFoldDB" id="E2AGV4"/>
<keyword evidence="9" id="KW-0472">Membrane</keyword>
<dbReference type="STRING" id="104421.E2AGV4"/>
<evidence type="ECO:0000256" key="3">
    <source>
        <dbReference type="ARBA" id="ARBA00007574"/>
    </source>
</evidence>
<evidence type="ECO:0000256" key="4">
    <source>
        <dbReference type="ARBA" id="ARBA00022475"/>
    </source>
</evidence>
<evidence type="ECO:0000256" key="1">
    <source>
        <dbReference type="ARBA" id="ARBA00004245"/>
    </source>
</evidence>
<keyword evidence="6" id="KW-0812">Transmembrane</keyword>
<dbReference type="GO" id="GO:0016012">
    <property type="term" value="C:sarcoglycan complex"/>
    <property type="evidence" value="ECO:0007669"/>
    <property type="project" value="InterPro"/>
</dbReference>
<evidence type="ECO:0000256" key="7">
    <source>
        <dbReference type="ARBA" id="ARBA00022968"/>
    </source>
</evidence>
<dbReference type="PANTHER" id="PTHR12939">
    <property type="entry name" value="SARCOGLYCAN"/>
    <property type="match status" value="1"/>
</dbReference>
<evidence type="ECO:0000256" key="6">
    <source>
        <dbReference type="ARBA" id="ARBA00022692"/>
    </source>
</evidence>
<keyword evidence="4" id="KW-1003">Cell membrane</keyword>
<evidence type="ECO:0000313" key="14">
    <source>
        <dbReference type="Proteomes" id="UP000000311"/>
    </source>
</evidence>
<comment type="similarity">
    <text evidence="3">Belongs to the sarcoglycan beta/delta/gamma/zeta family.</text>
</comment>
<evidence type="ECO:0000256" key="12">
    <source>
        <dbReference type="ARBA" id="ARBA00023212"/>
    </source>
</evidence>
<dbReference type="GO" id="GO:0042383">
    <property type="term" value="C:sarcolemma"/>
    <property type="evidence" value="ECO:0007669"/>
    <property type="project" value="UniProtKB-SubCell"/>
</dbReference>
<dbReference type="GO" id="GO:0060047">
    <property type="term" value="P:heart contraction"/>
    <property type="evidence" value="ECO:0007669"/>
    <property type="project" value="TreeGrafter"/>
</dbReference>
<keyword evidence="14" id="KW-1185">Reference proteome</keyword>
<proteinExistence type="inferred from homology"/>
<evidence type="ECO:0000256" key="2">
    <source>
        <dbReference type="ARBA" id="ARBA00004274"/>
    </source>
</evidence>
<dbReference type="InterPro" id="IPR039972">
    <property type="entry name" value="Sarcoglycan_gamma/delta/zeta"/>
</dbReference>
<keyword evidence="10" id="KW-1015">Disulfide bond</keyword>
<dbReference type="Proteomes" id="UP000000311">
    <property type="component" value="Unassembled WGS sequence"/>
</dbReference>
<keyword evidence="12" id="KW-0206">Cytoskeleton</keyword>
<evidence type="ECO:0000313" key="13">
    <source>
        <dbReference type="EMBL" id="EFN67367.1"/>
    </source>
</evidence>
<keyword evidence="7" id="KW-0735">Signal-anchor</keyword>
<keyword evidence="5" id="KW-0963">Cytoplasm</keyword>
<dbReference type="GO" id="GO:0005856">
    <property type="term" value="C:cytoskeleton"/>
    <property type="evidence" value="ECO:0007669"/>
    <property type="project" value="UniProtKB-SubCell"/>
</dbReference>
<dbReference type="OrthoDB" id="8881719at2759"/>
<gene>
    <name evidence="13" type="ORF">EAG_04829</name>
</gene>
<dbReference type="PANTHER" id="PTHR12939:SF10">
    <property type="entry name" value="EG:4F1.1 PROTEIN"/>
    <property type="match status" value="1"/>
</dbReference>
<dbReference type="InterPro" id="IPR006875">
    <property type="entry name" value="Sarcoglycan"/>
</dbReference>
<evidence type="ECO:0000256" key="11">
    <source>
        <dbReference type="ARBA" id="ARBA00023180"/>
    </source>
</evidence>
<evidence type="ECO:0000256" key="10">
    <source>
        <dbReference type="ARBA" id="ARBA00023157"/>
    </source>
</evidence>
<name>E2AGV4_CAMFO</name>
<accession>E2AGV4</accession>
<organism evidence="14">
    <name type="scientific">Camponotus floridanus</name>
    <name type="common">Florida carpenter ant</name>
    <dbReference type="NCBI Taxonomy" id="104421"/>
    <lineage>
        <taxon>Eukaryota</taxon>
        <taxon>Metazoa</taxon>
        <taxon>Ecdysozoa</taxon>
        <taxon>Arthropoda</taxon>
        <taxon>Hexapoda</taxon>
        <taxon>Insecta</taxon>
        <taxon>Pterygota</taxon>
        <taxon>Neoptera</taxon>
        <taxon>Endopterygota</taxon>
        <taxon>Hymenoptera</taxon>
        <taxon>Apocrita</taxon>
        <taxon>Aculeata</taxon>
        <taxon>Formicoidea</taxon>
        <taxon>Formicidae</taxon>
        <taxon>Formicinae</taxon>
        <taxon>Camponotus</taxon>
    </lineage>
</organism>
<comment type="subcellular location">
    <subcellularLocation>
        <location evidence="2">Cell membrane</location>
        <location evidence="2">Sarcolemma</location>
        <topology evidence="2">Single-pass type II membrane protein</topology>
    </subcellularLocation>
    <subcellularLocation>
        <location evidence="1">Cytoplasm</location>
        <location evidence="1">Cytoskeleton</location>
    </subcellularLocation>
</comment>
<dbReference type="InParanoid" id="E2AGV4"/>
<reference evidence="13 14" key="1">
    <citation type="journal article" date="2010" name="Science">
        <title>Genomic comparison of the ants Camponotus floridanus and Harpegnathos saltator.</title>
        <authorList>
            <person name="Bonasio R."/>
            <person name="Zhang G."/>
            <person name="Ye C."/>
            <person name="Mutti N.S."/>
            <person name="Fang X."/>
            <person name="Qin N."/>
            <person name="Donahue G."/>
            <person name="Yang P."/>
            <person name="Li Q."/>
            <person name="Li C."/>
            <person name="Zhang P."/>
            <person name="Huang Z."/>
            <person name="Berger S.L."/>
            <person name="Reinberg D."/>
            <person name="Wang J."/>
            <person name="Liebig J."/>
        </authorList>
    </citation>
    <scope>NUCLEOTIDE SEQUENCE [LARGE SCALE GENOMIC DNA]</scope>
    <source>
        <strain evidence="14">C129</strain>
    </source>
</reference>
<dbReference type="Pfam" id="PF04790">
    <property type="entry name" value="Sarcoglycan_1"/>
    <property type="match status" value="1"/>
</dbReference>
<evidence type="ECO:0000256" key="8">
    <source>
        <dbReference type="ARBA" id="ARBA00022989"/>
    </source>
</evidence>
<evidence type="ECO:0000256" key="9">
    <source>
        <dbReference type="ARBA" id="ARBA00023136"/>
    </source>
</evidence>
<sequence>MIPRWGLNSVEIEYQSVSKESGKSRGTPWEMFFLGFPSSEEVLGEIFDYGQYIIQPETLCRTEWYTDTILTLTAYIHGHSEQMPLPPNIACGTLSSITLVSIENSPVYIPTSPTKIHIARAPSAPIQGGSFRSVPFAENQLKFMSPNEHFSTQITLFYIVISLPISPTTSEPRREPKVNRTIFVPQKSPRRRFKFGSRITPAVAAFLSISHFEPPIPQPYVTCQIGSAAALHHRSRVAHYFRKKKTILREESPRKRFIRRHGFPYVVNVRIISSEVYLDKKATKKLTTIKAGVALKQKAFVILEGIGSLKVVPGGIELRGQAAVLDALVASNLRSRRGKNLVLESWSNFTASARSHDGRLLARLTVGEDRVDCVSRGFRITDPRGGVLFSADREQVIVGAEMLRVTGEGGAVFQGSVQTPLVRGESGRGLRSRFLIENGDSFPSSSDYRIFGPKKLIEPSNSFLFRSSWFLSLTEHLSVLQREIEVYEW</sequence>
<protein>
    <submittedName>
        <fullName evidence="13">Zeta-sarcoglycan</fullName>
    </submittedName>
</protein>